<accession>A0AAV2L8U3</accession>
<sequence>MCLSIASLPPSRLLSPPLDLSPSLTLLSSSFNSPFSSLPPTLIMCLSITSLPPSRLLSPPPELSPSLTSLSSSFNSPFSSLPPHLSCVPPSPLYLPPFSSLPHTYHVSLHLLSTSFTSPLSPT</sequence>
<organism evidence="1 2">
    <name type="scientific">Knipowitschia caucasica</name>
    <name type="common">Caucasian dwarf goby</name>
    <name type="synonym">Pomatoschistus caucasicus</name>
    <dbReference type="NCBI Taxonomy" id="637954"/>
    <lineage>
        <taxon>Eukaryota</taxon>
        <taxon>Metazoa</taxon>
        <taxon>Chordata</taxon>
        <taxon>Craniata</taxon>
        <taxon>Vertebrata</taxon>
        <taxon>Euteleostomi</taxon>
        <taxon>Actinopterygii</taxon>
        <taxon>Neopterygii</taxon>
        <taxon>Teleostei</taxon>
        <taxon>Neoteleostei</taxon>
        <taxon>Acanthomorphata</taxon>
        <taxon>Gobiaria</taxon>
        <taxon>Gobiiformes</taxon>
        <taxon>Gobioidei</taxon>
        <taxon>Gobiidae</taxon>
        <taxon>Gobiinae</taxon>
        <taxon>Knipowitschia</taxon>
    </lineage>
</organism>
<evidence type="ECO:0000313" key="1">
    <source>
        <dbReference type="EMBL" id="CAL1598757.1"/>
    </source>
</evidence>
<protein>
    <submittedName>
        <fullName evidence="1">Uncharacterized protein</fullName>
    </submittedName>
</protein>
<gene>
    <name evidence="1" type="ORF">KC01_LOCUS27119</name>
</gene>
<dbReference type="Proteomes" id="UP001497482">
    <property type="component" value="Chromosome 22"/>
</dbReference>
<name>A0AAV2L8U3_KNICA</name>
<proteinExistence type="predicted"/>
<keyword evidence="2" id="KW-1185">Reference proteome</keyword>
<reference evidence="1 2" key="1">
    <citation type="submission" date="2024-04" db="EMBL/GenBank/DDBJ databases">
        <authorList>
            <person name="Waldvogel A.-M."/>
            <person name="Schoenle A."/>
        </authorList>
    </citation>
    <scope>NUCLEOTIDE SEQUENCE [LARGE SCALE GENOMIC DNA]</scope>
</reference>
<dbReference type="EMBL" id="OZ035844">
    <property type="protein sequence ID" value="CAL1598757.1"/>
    <property type="molecule type" value="Genomic_DNA"/>
</dbReference>
<dbReference type="AlphaFoldDB" id="A0AAV2L8U3"/>
<evidence type="ECO:0000313" key="2">
    <source>
        <dbReference type="Proteomes" id="UP001497482"/>
    </source>
</evidence>